<dbReference type="PROSITE" id="PS51071">
    <property type="entry name" value="HTH_RPIR"/>
    <property type="match status" value="1"/>
</dbReference>
<dbReference type="InterPro" id="IPR035472">
    <property type="entry name" value="RpiR-like_SIS"/>
</dbReference>
<dbReference type="EMBL" id="LHUG01000008">
    <property type="protein sequence ID" value="PAB00322.1"/>
    <property type="molecule type" value="Genomic_DNA"/>
</dbReference>
<dbReference type="GO" id="GO:0097367">
    <property type="term" value="F:carbohydrate derivative binding"/>
    <property type="evidence" value="ECO:0007669"/>
    <property type="project" value="InterPro"/>
</dbReference>
<accession>A0A1L8R217</accession>
<sequence length="282" mass="31377">MFLLPALKKQENFSEIESQIADFVLQDAERVTRMTIKEFATGAGVSEASVVRFCKAIGVKGFRDFKVALSQELFRNKNEFNIVKKEKHEKLSLNDVFFNTMALDQLAVQQLVNTLDLKEVSKAITLLKDKQKVTVYGVGASAVVAEDFAHKVSKLGVTASFNRDFHQMLALVLNLTPEDIFLAISTTGKTAEVVQLATLAKEKGATIIAITTLQNSKLAKLADLKLSTPVLEEYFRVANMATRISQLAVVDVLYMGLYEELGEVATDKLYDLHHAIERFRGK</sequence>
<dbReference type="InterPro" id="IPR001347">
    <property type="entry name" value="SIS_dom"/>
</dbReference>
<keyword evidence="1" id="KW-0805">Transcription regulation</keyword>
<dbReference type="CDD" id="cd05013">
    <property type="entry name" value="SIS_RpiR"/>
    <property type="match status" value="1"/>
</dbReference>
<dbReference type="PANTHER" id="PTHR30514">
    <property type="entry name" value="GLUCOKINASE"/>
    <property type="match status" value="1"/>
</dbReference>
<keyword evidence="3" id="KW-0804">Transcription</keyword>
<dbReference type="Pfam" id="PF01380">
    <property type="entry name" value="SIS"/>
    <property type="match status" value="1"/>
</dbReference>
<evidence type="ECO:0000259" key="4">
    <source>
        <dbReference type="PROSITE" id="PS51071"/>
    </source>
</evidence>
<dbReference type="OrthoDB" id="3684496at2"/>
<comment type="caution">
    <text evidence="6">The sequence shown here is derived from an EMBL/GenBank/DDBJ whole genome shotgun (WGS) entry which is preliminary data.</text>
</comment>
<organism evidence="6 8">
    <name type="scientific">Enterococcus canintestini</name>
    <dbReference type="NCBI Taxonomy" id="317010"/>
    <lineage>
        <taxon>Bacteria</taxon>
        <taxon>Bacillati</taxon>
        <taxon>Bacillota</taxon>
        <taxon>Bacilli</taxon>
        <taxon>Lactobacillales</taxon>
        <taxon>Enterococcaceae</taxon>
        <taxon>Enterococcus</taxon>
    </lineage>
</organism>
<dbReference type="RefSeq" id="WP_071865758.1">
    <property type="nucleotide sequence ID" value="NZ_JBHLVQ010000016.1"/>
</dbReference>
<dbReference type="InterPro" id="IPR009057">
    <property type="entry name" value="Homeodomain-like_sf"/>
</dbReference>
<dbReference type="Proteomes" id="UP000182835">
    <property type="component" value="Unassembled WGS sequence"/>
</dbReference>
<dbReference type="STRING" id="317010.RU96_GL001757"/>
<name>A0A1L8R217_9ENTE</name>
<dbReference type="Gene3D" id="3.40.50.10490">
    <property type="entry name" value="Glucose-6-phosphate isomerase like protein, domain 1"/>
    <property type="match status" value="1"/>
</dbReference>
<dbReference type="PROSITE" id="PS51464">
    <property type="entry name" value="SIS"/>
    <property type="match status" value="1"/>
</dbReference>
<dbReference type="SUPFAM" id="SSF46689">
    <property type="entry name" value="Homeodomain-like"/>
    <property type="match status" value="1"/>
</dbReference>
<dbReference type="Gene3D" id="1.10.10.10">
    <property type="entry name" value="Winged helix-like DNA-binding domain superfamily/Winged helix DNA-binding domain"/>
    <property type="match status" value="1"/>
</dbReference>
<keyword evidence="2" id="KW-0238">DNA-binding</keyword>
<dbReference type="Pfam" id="PF01418">
    <property type="entry name" value="HTH_6"/>
    <property type="match status" value="1"/>
</dbReference>
<gene>
    <name evidence="7" type="ORF">AKL21_10070</name>
    <name evidence="6" type="ORF">RU96_GL001757</name>
</gene>
<evidence type="ECO:0000259" key="5">
    <source>
        <dbReference type="PROSITE" id="PS51464"/>
    </source>
</evidence>
<dbReference type="AlphaFoldDB" id="A0A1L8R217"/>
<dbReference type="InterPro" id="IPR036388">
    <property type="entry name" value="WH-like_DNA-bd_sf"/>
</dbReference>
<evidence type="ECO:0000313" key="7">
    <source>
        <dbReference type="EMBL" id="PAB00322.1"/>
    </source>
</evidence>
<dbReference type="InterPro" id="IPR047640">
    <property type="entry name" value="RpiR-like"/>
</dbReference>
<evidence type="ECO:0000313" key="6">
    <source>
        <dbReference type="EMBL" id="OJG13798.1"/>
    </source>
</evidence>
<dbReference type="SUPFAM" id="SSF53697">
    <property type="entry name" value="SIS domain"/>
    <property type="match status" value="1"/>
</dbReference>
<evidence type="ECO:0008006" key="10">
    <source>
        <dbReference type="Google" id="ProtNLM"/>
    </source>
</evidence>
<protein>
    <recommendedName>
        <fullName evidence="10">RpiR family transcriptional regulator</fullName>
    </recommendedName>
</protein>
<evidence type="ECO:0000313" key="8">
    <source>
        <dbReference type="Proteomes" id="UP000182835"/>
    </source>
</evidence>
<evidence type="ECO:0000256" key="3">
    <source>
        <dbReference type="ARBA" id="ARBA00023163"/>
    </source>
</evidence>
<evidence type="ECO:0000256" key="1">
    <source>
        <dbReference type="ARBA" id="ARBA00023015"/>
    </source>
</evidence>
<evidence type="ECO:0000256" key="2">
    <source>
        <dbReference type="ARBA" id="ARBA00023125"/>
    </source>
</evidence>
<evidence type="ECO:0000313" key="9">
    <source>
        <dbReference type="Proteomes" id="UP000216797"/>
    </source>
</evidence>
<reference evidence="7 9" key="2">
    <citation type="submission" date="2015-08" db="EMBL/GenBank/DDBJ databases">
        <title>Enterococcus genome sequence.</title>
        <authorList>
            <person name="Acedo J.Z."/>
            <person name="Vederas J.C."/>
        </authorList>
    </citation>
    <scope>NUCLEOTIDE SEQUENCE [LARGE SCALE GENOMIC DNA]</scope>
    <source>
        <strain evidence="7 9">49</strain>
    </source>
</reference>
<dbReference type="InterPro" id="IPR000281">
    <property type="entry name" value="HTH_RpiR"/>
</dbReference>
<keyword evidence="9" id="KW-1185">Reference proteome</keyword>
<dbReference type="EMBL" id="JXKG01000034">
    <property type="protein sequence ID" value="OJG13798.1"/>
    <property type="molecule type" value="Genomic_DNA"/>
</dbReference>
<feature type="domain" description="SIS" evidence="5">
    <location>
        <begin position="123"/>
        <end position="263"/>
    </location>
</feature>
<dbReference type="InterPro" id="IPR046348">
    <property type="entry name" value="SIS_dom_sf"/>
</dbReference>
<dbReference type="Proteomes" id="UP000216797">
    <property type="component" value="Unassembled WGS sequence"/>
</dbReference>
<dbReference type="GO" id="GO:0003677">
    <property type="term" value="F:DNA binding"/>
    <property type="evidence" value="ECO:0007669"/>
    <property type="project" value="UniProtKB-KW"/>
</dbReference>
<dbReference type="GO" id="GO:0003700">
    <property type="term" value="F:DNA-binding transcription factor activity"/>
    <property type="evidence" value="ECO:0007669"/>
    <property type="project" value="InterPro"/>
</dbReference>
<dbReference type="PANTHER" id="PTHR30514:SF1">
    <property type="entry name" value="HTH-TYPE TRANSCRIPTIONAL REGULATOR HEXR-RELATED"/>
    <property type="match status" value="1"/>
</dbReference>
<dbReference type="GO" id="GO:1901135">
    <property type="term" value="P:carbohydrate derivative metabolic process"/>
    <property type="evidence" value="ECO:0007669"/>
    <property type="project" value="InterPro"/>
</dbReference>
<reference evidence="6 8" key="1">
    <citation type="submission" date="2014-12" db="EMBL/GenBank/DDBJ databases">
        <title>Draft genome sequences of 29 type strains of Enterococci.</title>
        <authorList>
            <person name="Zhong Z."/>
            <person name="Sun Z."/>
            <person name="Liu W."/>
            <person name="Zhang W."/>
            <person name="Zhang H."/>
        </authorList>
    </citation>
    <scope>NUCLEOTIDE SEQUENCE [LARGE SCALE GENOMIC DNA]</scope>
    <source>
        <strain evidence="6 8">DSM 21207</strain>
    </source>
</reference>
<proteinExistence type="predicted"/>
<feature type="domain" description="HTH rpiR-type" evidence="4">
    <location>
        <begin position="1"/>
        <end position="76"/>
    </location>
</feature>